<dbReference type="AlphaFoldDB" id="X1U5B4"/>
<accession>X1U5B4</accession>
<organism evidence="1">
    <name type="scientific">marine sediment metagenome</name>
    <dbReference type="NCBI Taxonomy" id="412755"/>
    <lineage>
        <taxon>unclassified sequences</taxon>
        <taxon>metagenomes</taxon>
        <taxon>ecological metagenomes</taxon>
    </lineage>
</organism>
<protein>
    <submittedName>
        <fullName evidence="1">Uncharacterized protein</fullName>
    </submittedName>
</protein>
<comment type="caution">
    <text evidence="1">The sequence shown here is derived from an EMBL/GenBank/DDBJ whole genome shotgun (WGS) entry which is preliminary data.</text>
</comment>
<name>X1U5B4_9ZZZZ</name>
<dbReference type="EMBL" id="BARW01015458">
    <property type="protein sequence ID" value="GAI95005.1"/>
    <property type="molecule type" value="Genomic_DNA"/>
</dbReference>
<sequence length="69" mass="8185">MIRDLKEPRIDTTGFPIIKFDGKEYNAPMSSISEAAYLFQSAPVYKHIFEMLKIDMQRHYEIIINPHHF</sequence>
<gene>
    <name evidence="1" type="ORF">S12H4_27127</name>
</gene>
<proteinExistence type="predicted"/>
<reference evidence="1" key="1">
    <citation type="journal article" date="2014" name="Front. Microbiol.">
        <title>High frequency of phylogenetically diverse reductive dehalogenase-homologous genes in deep subseafloor sedimentary metagenomes.</title>
        <authorList>
            <person name="Kawai M."/>
            <person name="Futagami T."/>
            <person name="Toyoda A."/>
            <person name="Takaki Y."/>
            <person name="Nishi S."/>
            <person name="Hori S."/>
            <person name="Arai W."/>
            <person name="Tsubouchi T."/>
            <person name="Morono Y."/>
            <person name="Uchiyama I."/>
            <person name="Ito T."/>
            <person name="Fujiyama A."/>
            <person name="Inagaki F."/>
            <person name="Takami H."/>
        </authorList>
    </citation>
    <scope>NUCLEOTIDE SEQUENCE</scope>
    <source>
        <strain evidence="1">Expedition CK06-06</strain>
    </source>
</reference>
<evidence type="ECO:0000313" key="1">
    <source>
        <dbReference type="EMBL" id="GAI95005.1"/>
    </source>
</evidence>